<evidence type="ECO:0000256" key="3">
    <source>
        <dbReference type="ARBA" id="ARBA00022777"/>
    </source>
</evidence>
<keyword evidence="7" id="KW-1133">Transmembrane helix</keyword>
<dbReference type="PROSITE" id="PS00107">
    <property type="entry name" value="PROTEIN_KINASE_ATP"/>
    <property type="match status" value="1"/>
</dbReference>
<keyword evidence="3" id="KW-0418">Kinase</keyword>
<keyword evidence="7" id="KW-0812">Transmembrane</keyword>
<dbReference type="InterPro" id="IPR020635">
    <property type="entry name" value="Tyr_kinase_cat_dom"/>
</dbReference>
<evidence type="ECO:0000259" key="9">
    <source>
        <dbReference type="PROSITE" id="PS51178"/>
    </source>
</evidence>
<feature type="domain" description="PASTA" evidence="9">
    <location>
        <begin position="443"/>
        <end position="508"/>
    </location>
</feature>
<dbReference type="PANTHER" id="PTHR24348:SF22">
    <property type="entry name" value="NON-SPECIFIC SERINE_THREONINE PROTEIN KINASE"/>
    <property type="match status" value="1"/>
</dbReference>
<dbReference type="InterPro" id="IPR000719">
    <property type="entry name" value="Prot_kinase_dom"/>
</dbReference>
<dbReference type="PROSITE" id="PS51178">
    <property type="entry name" value="PASTA"/>
    <property type="match status" value="4"/>
</dbReference>
<feature type="region of interest" description="Disordered" evidence="6">
    <location>
        <begin position="658"/>
        <end position="728"/>
    </location>
</feature>
<dbReference type="EMBL" id="JBBNGJ010000005">
    <property type="protein sequence ID" value="MEQ2592926.1"/>
    <property type="molecule type" value="Genomic_DNA"/>
</dbReference>
<name>A0ABV1I9M6_9FIRM</name>
<proteinExistence type="predicted"/>
<feature type="binding site" evidence="5">
    <location>
        <position position="76"/>
    </location>
    <ligand>
        <name>ATP</name>
        <dbReference type="ChEBI" id="CHEBI:30616"/>
    </ligand>
</feature>
<dbReference type="SMART" id="SM00220">
    <property type="entry name" value="S_TKc"/>
    <property type="match status" value="1"/>
</dbReference>
<dbReference type="InterPro" id="IPR017441">
    <property type="entry name" value="Protein_kinase_ATP_BS"/>
</dbReference>
<dbReference type="Gene3D" id="1.10.510.10">
    <property type="entry name" value="Transferase(Phosphotransferase) domain 1"/>
    <property type="match status" value="1"/>
</dbReference>
<feature type="domain" description="PASTA" evidence="9">
    <location>
        <begin position="583"/>
        <end position="649"/>
    </location>
</feature>
<dbReference type="RefSeq" id="WP_349093147.1">
    <property type="nucleotide sequence ID" value="NZ_JBBNGJ010000005.1"/>
</dbReference>
<dbReference type="SUPFAM" id="SSF56112">
    <property type="entry name" value="Protein kinase-like (PK-like)"/>
    <property type="match status" value="1"/>
</dbReference>
<organism evidence="10 11">
    <name type="scientific">Coprococcus aceti</name>
    <dbReference type="NCBI Taxonomy" id="2981786"/>
    <lineage>
        <taxon>Bacteria</taxon>
        <taxon>Bacillati</taxon>
        <taxon>Bacillota</taxon>
        <taxon>Clostridia</taxon>
        <taxon>Lachnospirales</taxon>
        <taxon>Lachnospiraceae</taxon>
        <taxon>Coprococcus</taxon>
    </lineage>
</organism>
<evidence type="ECO:0000313" key="11">
    <source>
        <dbReference type="Proteomes" id="UP001494672"/>
    </source>
</evidence>
<dbReference type="InterPro" id="IPR045269">
    <property type="entry name" value="Atg1-like"/>
</dbReference>
<keyword evidence="7" id="KW-0472">Membrane</keyword>
<comment type="caution">
    <text evidence="10">The sequence shown here is derived from an EMBL/GenBank/DDBJ whole genome shotgun (WGS) entry which is preliminary data.</text>
</comment>
<evidence type="ECO:0000313" key="10">
    <source>
        <dbReference type="EMBL" id="MEQ2592926.1"/>
    </source>
</evidence>
<dbReference type="SMART" id="SM00219">
    <property type="entry name" value="TyrKc"/>
    <property type="match status" value="1"/>
</dbReference>
<keyword evidence="1" id="KW-0808">Transferase</keyword>
<evidence type="ECO:0000256" key="4">
    <source>
        <dbReference type="ARBA" id="ARBA00022840"/>
    </source>
</evidence>
<protein>
    <submittedName>
        <fullName evidence="10">PASTA domain-containing protein</fullName>
    </submittedName>
</protein>
<evidence type="ECO:0000256" key="1">
    <source>
        <dbReference type="ARBA" id="ARBA00022679"/>
    </source>
</evidence>
<keyword evidence="4 5" id="KW-0067">ATP-binding</keyword>
<dbReference type="PROSITE" id="PS50011">
    <property type="entry name" value="PROTEIN_KINASE_DOM"/>
    <property type="match status" value="1"/>
</dbReference>
<evidence type="ECO:0000256" key="2">
    <source>
        <dbReference type="ARBA" id="ARBA00022741"/>
    </source>
</evidence>
<evidence type="ECO:0000259" key="8">
    <source>
        <dbReference type="PROSITE" id="PS50011"/>
    </source>
</evidence>
<gene>
    <name evidence="10" type="ORF">AAAU18_08415</name>
</gene>
<dbReference type="CDD" id="cd14014">
    <property type="entry name" value="STKc_PknB_like"/>
    <property type="match status" value="1"/>
</dbReference>
<dbReference type="SMART" id="SM00740">
    <property type="entry name" value="PASTA"/>
    <property type="match status" value="5"/>
</dbReference>
<reference evidence="10 11" key="1">
    <citation type="submission" date="2024-04" db="EMBL/GenBank/DDBJ databases">
        <title>Human intestinal bacterial collection.</title>
        <authorList>
            <person name="Pauvert C."/>
            <person name="Hitch T.C.A."/>
            <person name="Clavel T."/>
        </authorList>
    </citation>
    <scope>NUCLEOTIDE SEQUENCE [LARGE SCALE GENOMIC DNA]</scope>
    <source>
        <strain evidence="10 11">CLA-AA-H181</strain>
    </source>
</reference>
<feature type="domain" description="PASTA" evidence="9">
    <location>
        <begin position="375"/>
        <end position="442"/>
    </location>
</feature>
<dbReference type="CDD" id="cd06577">
    <property type="entry name" value="PASTA_pknB"/>
    <property type="match status" value="5"/>
</dbReference>
<sequence length="988" mass="111145">MPERICMGCMEKYNDKYSICPYCGYNSESSAQEPYHLTPGTVIGGKYIVGKAIGYGGFSVTYIGYDYSIDKKVAIKEYMPSEFATRSPGSSQVVIFTGDREEQFRGGIEKFVDEAKRLAKFRGTPGVTDVYDVLVENNTAYIVMEFLEGETLKEYLEKNGKISPDEAIEMMIPIIRTLKTVNAQGILHRDIAPDNIFMTNNGEVKLIDFGAARQATSTNHSKSLSVIVKPGYAPPEQYRSRGDQGSWTDVYGCGAVLYKMITGVTPEDSMDRDSKDSLKDISKFNIDITTNQENAIMNALNLEIEDRTPDMERLEYELTTDEEVARIKAKKKKMDFGRWPLWLKISVPAAAVLLLTLGTLLVTGVINWKMFIPGATSKVRVPNVVNQTLNDAEIMIQEKDMLIQIVDQVESDTIPKGAVLSQNIPYGTEVKGGMVLEVTISGGVGQVYMPDVVGLSKEKAEQELKDLGLFVKTDTAESEIKKEYICAQQYKYGEAVDKGSEVNLTVSLGKKEYDNSKKTEVPNVVGEKWDDARKMASDKRIYIYKSDIKNSDTVEKDIVMKQSLKAKSKVEEGSDLGVDVSLGINTTHVPDVVYKSFDEASKLMNDSKIKIEVTYQKSDVVAKDHVISQSVEAGTEVKVWSTVSLCISEGSDKIDAAPRYEDTDKKNTTSEQTKTTEKTTEKKSESKKEDKNTEDKKTEHATEEQRTENKTESTTENVKPSKDDSMVDVPSLVGMSLQQAEAMLESNELSVGSVEYRSSSSSSTGIVLDQGIGSNQKVKKGTQISLIVCSNDTVTMYRYRDVQDYDIKKTNSNSTPSGYTYYKTEESQSYGNWGGWTEWSSNYVQSSDTCNVEAKDGAVFGRYDTYRADGSYERTDDKWQNSGSRRREYYLPWDEVSRANQFQWPGSSTERWVFNSNGEVNYRNVSGTGEWSWTGTVYRYQTRSVNKVYTYWYRKPIYGSWSEWSTSRVSESSTRQVETKQDYVYEQY</sequence>
<dbReference type="PROSITE" id="PS00109">
    <property type="entry name" value="PROTEIN_KINASE_TYR"/>
    <property type="match status" value="1"/>
</dbReference>
<evidence type="ECO:0000256" key="7">
    <source>
        <dbReference type="SAM" id="Phobius"/>
    </source>
</evidence>
<dbReference type="InterPro" id="IPR005543">
    <property type="entry name" value="PASTA_dom"/>
</dbReference>
<keyword evidence="11" id="KW-1185">Reference proteome</keyword>
<evidence type="ECO:0000256" key="6">
    <source>
        <dbReference type="SAM" id="MobiDB-lite"/>
    </source>
</evidence>
<accession>A0ABV1I9M6</accession>
<dbReference type="Proteomes" id="UP001494672">
    <property type="component" value="Unassembled WGS sequence"/>
</dbReference>
<dbReference type="Gene3D" id="3.30.10.20">
    <property type="match status" value="5"/>
</dbReference>
<feature type="transmembrane region" description="Helical" evidence="7">
    <location>
        <begin position="341"/>
        <end position="368"/>
    </location>
</feature>
<feature type="domain" description="Protein kinase" evidence="8">
    <location>
        <begin position="47"/>
        <end position="319"/>
    </location>
</feature>
<keyword evidence="2 5" id="KW-0547">Nucleotide-binding</keyword>
<evidence type="ECO:0000256" key="5">
    <source>
        <dbReference type="PROSITE-ProRule" id="PRU10141"/>
    </source>
</evidence>
<dbReference type="InterPro" id="IPR008266">
    <property type="entry name" value="Tyr_kinase_AS"/>
</dbReference>
<dbReference type="Pfam" id="PF00069">
    <property type="entry name" value="Pkinase"/>
    <property type="match status" value="1"/>
</dbReference>
<dbReference type="PANTHER" id="PTHR24348">
    <property type="entry name" value="SERINE/THREONINE-PROTEIN KINASE UNC-51-RELATED"/>
    <property type="match status" value="1"/>
</dbReference>
<dbReference type="Gene3D" id="3.30.200.20">
    <property type="entry name" value="Phosphorylase Kinase, domain 1"/>
    <property type="match status" value="1"/>
</dbReference>
<feature type="compositionally biased region" description="Basic and acidic residues" evidence="6">
    <location>
        <begin position="658"/>
        <end position="725"/>
    </location>
</feature>
<dbReference type="Pfam" id="PF03793">
    <property type="entry name" value="PASTA"/>
    <property type="match status" value="5"/>
</dbReference>
<feature type="domain" description="PASTA" evidence="9">
    <location>
        <begin position="719"/>
        <end position="790"/>
    </location>
</feature>
<dbReference type="InterPro" id="IPR011009">
    <property type="entry name" value="Kinase-like_dom_sf"/>
</dbReference>